<evidence type="ECO:0000313" key="2">
    <source>
        <dbReference type="Proteomes" id="UP001163115"/>
    </source>
</evidence>
<dbReference type="EMBL" id="CP113524">
    <property type="protein sequence ID" value="WAJ23358.1"/>
    <property type="molecule type" value="Genomic_DNA"/>
</dbReference>
<accession>A0ABY7AC53</accession>
<dbReference type="Gene3D" id="3.10.450.50">
    <property type="match status" value="1"/>
</dbReference>
<dbReference type="Proteomes" id="UP001163115">
    <property type="component" value="Chromosome"/>
</dbReference>
<dbReference type="InterPro" id="IPR032710">
    <property type="entry name" value="NTF2-like_dom_sf"/>
</dbReference>
<keyword evidence="2" id="KW-1185">Reference proteome</keyword>
<name>A0ABY7AC53_9FIRM</name>
<reference evidence="1" key="1">
    <citation type="submission" date="2022-11" db="EMBL/GenBank/DDBJ databases">
        <title>Lacrimispora xylanolytica sy1, complete genome.</title>
        <authorList>
            <person name="Choi S."/>
        </authorList>
    </citation>
    <scope>NUCLEOTIDE SEQUENCE</scope>
    <source>
        <strain evidence="1">Sy1</strain>
    </source>
</reference>
<sequence>MNNYNVKNQMDKAGIVDTYALIDEMTSQTTYQTALEEAIRNRLENGFKNWNGGYDGWLEWCNTLYEPDAYYNIPYNGTQRRCTLEEYKSMMGQLFQHFTMELGKFDNMIIKDNWCAIRYTVKVKNLDTGTEILQHTMEFVRFKDNGDERGVRVVEGWALSDSPLSIKQ</sequence>
<evidence type="ECO:0000313" key="1">
    <source>
        <dbReference type="EMBL" id="WAJ23358.1"/>
    </source>
</evidence>
<dbReference type="RefSeq" id="WP_024834990.1">
    <property type="nucleotide sequence ID" value="NZ_CP113524.1"/>
</dbReference>
<proteinExistence type="predicted"/>
<organism evidence="1 2">
    <name type="scientific">Lacrimispora xylanolytica</name>
    <dbReference type="NCBI Taxonomy" id="29375"/>
    <lineage>
        <taxon>Bacteria</taxon>
        <taxon>Bacillati</taxon>
        <taxon>Bacillota</taxon>
        <taxon>Clostridia</taxon>
        <taxon>Lachnospirales</taxon>
        <taxon>Lachnospiraceae</taxon>
        <taxon>Lacrimispora</taxon>
    </lineage>
</organism>
<gene>
    <name evidence="1" type="ORF">OW255_17615</name>
</gene>
<dbReference type="SUPFAM" id="SSF54427">
    <property type="entry name" value="NTF2-like"/>
    <property type="match status" value="1"/>
</dbReference>
<protein>
    <submittedName>
        <fullName evidence="1">Nuclear transport factor 2 family protein</fullName>
    </submittedName>
</protein>